<dbReference type="AlphaFoldDB" id="A0A9N8HUT3"/>
<name>A0A9N8HUT3_9STRA</name>
<organism evidence="2 3">
    <name type="scientific">Seminavis robusta</name>
    <dbReference type="NCBI Taxonomy" id="568900"/>
    <lineage>
        <taxon>Eukaryota</taxon>
        <taxon>Sar</taxon>
        <taxon>Stramenopiles</taxon>
        <taxon>Ochrophyta</taxon>
        <taxon>Bacillariophyta</taxon>
        <taxon>Bacillariophyceae</taxon>
        <taxon>Bacillariophycidae</taxon>
        <taxon>Naviculales</taxon>
        <taxon>Naviculaceae</taxon>
        <taxon>Seminavis</taxon>
    </lineage>
</organism>
<dbReference type="EMBL" id="CAICTM010001868">
    <property type="protein sequence ID" value="CAB9526691.1"/>
    <property type="molecule type" value="Genomic_DNA"/>
</dbReference>
<keyword evidence="1" id="KW-0732">Signal</keyword>
<protein>
    <submittedName>
        <fullName evidence="2">Uncharacterized protein</fullName>
    </submittedName>
</protein>
<comment type="caution">
    <text evidence="2">The sequence shown here is derived from an EMBL/GenBank/DDBJ whole genome shotgun (WGS) entry which is preliminary data.</text>
</comment>
<sequence>MMPKAPSLLGTILFFSSLISLPMVAGQATVALDAYGVLFDVIPASNQVRVQMSFTWRVNKEPHDFATGYHSVLDPTPRKQGATIQNAQVFGDDLPLSSRQYLNGFGWDMVEWTFDPKLSRVGETQVIRLEYTIANANHFLTCRSPGTAADDGVVAETLRLSAPWLNYWKTQMPTNVTYAIQLPMDQVNSETASVVAVHPLPRSSGLGTTMLGSPTSSVTYQSKELWFCAGAGRCCGFEDTGRCASDPQPFWIDFEIVWENSDEGSPCTTSSSAATRQGFFEAWSVWLLPLTVFALLHEL</sequence>
<accession>A0A9N8HUT3</accession>
<evidence type="ECO:0000313" key="2">
    <source>
        <dbReference type="EMBL" id="CAB9526691.1"/>
    </source>
</evidence>
<dbReference type="Proteomes" id="UP001153069">
    <property type="component" value="Unassembled WGS sequence"/>
</dbReference>
<reference evidence="2" key="1">
    <citation type="submission" date="2020-06" db="EMBL/GenBank/DDBJ databases">
        <authorList>
            <consortium name="Plant Systems Biology data submission"/>
        </authorList>
    </citation>
    <scope>NUCLEOTIDE SEQUENCE</scope>
    <source>
        <strain evidence="2">D6</strain>
    </source>
</reference>
<evidence type="ECO:0000256" key="1">
    <source>
        <dbReference type="SAM" id="SignalP"/>
    </source>
</evidence>
<gene>
    <name evidence="2" type="ORF">SEMRO_1870_G302730.1</name>
</gene>
<feature type="signal peptide" evidence="1">
    <location>
        <begin position="1"/>
        <end position="26"/>
    </location>
</feature>
<feature type="chain" id="PRO_5040505106" evidence="1">
    <location>
        <begin position="27"/>
        <end position="299"/>
    </location>
</feature>
<evidence type="ECO:0000313" key="3">
    <source>
        <dbReference type="Proteomes" id="UP001153069"/>
    </source>
</evidence>
<proteinExistence type="predicted"/>
<keyword evidence="3" id="KW-1185">Reference proteome</keyword>